<accession>A0A2J8VUP8</accession>
<comment type="caution">
    <text evidence="1">The sequence shown here is derived from an EMBL/GenBank/DDBJ whole genome shotgun (WGS) entry which is preliminary data.</text>
</comment>
<sequence length="46" mass="5475">MVRNPPWRGRQKHHSGEWGPLWPRIGAKWRSLACLMNQQRTCFIST</sequence>
<dbReference type="AlphaFoldDB" id="A0A2J8VUP8"/>
<reference evidence="1" key="1">
    <citation type="submission" date="2017-12" db="EMBL/GenBank/DDBJ databases">
        <title>High-resolution comparative analysis of great ape genomes.</title>
        <authorList>
            <person name="Pollen A."/>
            <person name="Hastie A."/>
            <person name="Hormozdiari F."/>
            <person name="Dougherty M."/>
            <person name="Liu R."/>
            <person name="Chaisson M."/>
            <person name="Hoppe E."/>
            <person name="Hill C."/>
            <person name="Pang A."/>
            <person name="Hillier L."/>
            <person name="Baker C."/>
            <person name="Armstrong J."/>
            <person name="Shendure J."/>
            <person name="Paten B."/>
            <person name="Wilson R."/>
            <person name="Chao H."/>
            <person name="Schneider V."/>
            <person name="Ventura M."/>
            <person name="Kronenberg Z."/>
            <person name="Murali S."/>
            <person name="Gordon D."/>
            <person name="Cantsilieris S."/>
            <person name="Munson K."/>
            <person name="Nelson B."/>
            <person name="Raja A."/>
            <person name="Underwood J."/>
            <person name="Diekhans M."/>
            <person name="Fiddes I."/>
            <person name="Haussler D."/>
            <person name="Eichler E."/>
        </authorList>
    </citation>
    <scope>NUCLEOTIDE SEQUENCE [LARGE SCALE GENOMIC DNA]</scope>
    <source>
        <strain evidence="1">Susie</strain>
    </source>
</reference>
<dbReference type="EMBL" id="NDHI03003408">
    <property type="protein sequence ID" value="PNJ61259.1"/>
    <property type="molecule type" value="Genomic_DNA"/>
</dbReference>
<evidence type="ECO:0000313" key="1">
    <source>
        <dbReference type="EMBL" id="PNJ61259.1"/>
    </source>
</evidence>
<protein>
    <submittedName>
        <fullName evidence="1">KCTD19 isoform 8</fullName>
    </submittedName>
</protein>
<name>A0A2J8VUP8_PONAB</name>
<organism evidence="1">
    <name type="scientific">Pongo abelii</name>
    <name type="common">Sumatran orangutan</name>
    <name type="synonym">Pongo pygmaeus abelii</name>
    <dbReference type="NCBI Taxonomy" id="9601"/>
    <lineage>
        <taxon>Eukaryota</taxon>
        <taxon>Metazoa</taxon>
        <taxon>Chordata</taxon>
        <taxon>Craniata</taxon>
        <taxon>Vertebrata</taxon>
        <taxon>Euteleostomi</taxon>
        <taxon>Mammalia</taxon>
        <taxon>Eutheria</taxon>
        <taxon>Euarchontoglires</taxon>
        <taxon>Primates</taxon>
        <taxon>Haplorrhini</taxon>
        <taxon>Catarrhini</taxon>
        <taxon>Hominidae</taxon>
        <taxon>Pongo</taxon>
    </lineage>
</organism>
<proteinExistence type="predicted"/>
<gene>
    <name evidence="1" type="ORF">CR201_G0015106</name>
</gene>